<dbReference type="CDD" id="cd00093">
    <property type="entry name" value="HTH_XRE"/>
    <property type="match status" value="1"/>
</dbReference>
<gene>
    <name evidence="5" type="ORF">HF327_014835</name>
</gene>
<organism evidence="5 6">
    <name type="scientific">Comamonas suwonensis</name>
    <dbReference type="NCBI Taxonomy" id="2606214"/>
    <lineage>
        <taxon>Bacteria</taxon>
        <taxon>Pseudomonadati</taxon>
        <taxon>Pseudomonadota</taxon>
        <taxon>Betaproteobacteria</taxon>
        <taxon>Burkholderiales</taxon>
        <taxon>Comamonadaceae</taxon>
        <taxon>Comamonas</taxon>
    </lineage>
</organism>
<name>A0A843BDZ5_9BURK</name>
<evidence type="ECO:0000313" key="5">
    <source>
        <dbReference type="EMBL" id="MBI1625777.1"/>
    </source>
</evidence>
<keyword evidence="1" id="KW-0805">Transcription regulation</keyword>
<dbReference type="Pfam" id="PF01381">
    <property type="entry name" value="HTH_3"/>
    <property type="match status" value="1"/>
</dbReference>
<dbReference type="PANTHER" id="PTHR46797:SF23">
    <property type="entry name" value="HTH-TYPE TRANSCRIPTIONAL REGULATOR SUTR"/>
    <property type="match status" value="1"/>
</dbReference>
<dbReference type="InterPro" id="IPR001387">
    <property type="entry name" value="Cro/C1-type_HTH"/>
</dbReference>
<evidence type="ECO:0000259" key="4">
    <source>
        <dbReference type="PROSITE" id="PS50943"/>
    </source>
</evidence>
<dbReference type="Proteomes" id="UP000530032">
    <property type="component" value="Unassembled WGS sequence"/>
</dbReference>
<comment type="caution">
    <text evidence="5">The sequence shown here is derived from an EMBL/GenBank/DDBJ whole genome shotgun (WGS) entry which is preliminary data.</text>
</comment>
<proteinExistence type="predicted"/>
<keyword evidence="6" id="KW-1185">Reference proteome</keyword>
<evidence type="ECO:0000256" key="2">
    <source>
        <dbReference type="ARBA" id="ARBA00023125"/>
    </source>
</evidence>
<dbReference type="AlphaFoldDB" id="A0A843BDZ5"/>
<dbReference type="GO" id="GO:0005829">
    <property type="term" value="C:cytosol"/>
    <property type="evidence" value="ECO:0007669"/>
    <property type="project" value="TreeGrafter"/>
</dbReference>
<evidence type="ECO:0000256" key="1">
    <source>
        <dbReference type="ARBA" id="ARBA00023015"/>
    </source>
</evidence>
<dbReference type="Gene3D" id="1.10.260.40">
    <property type="entry name" value="lambda repressor-like DNA-binding domains"/>
    <property type="match status" value="1"/>
</dbReference>
<dbReference type="RefSeq" id="WP_198460908.1">
    <property type="nucleotide sequence ID" value="NZ_JABBCQ020000013.1"/>
</dbReference>
<reference evidence="5" key="1">
    <citation type="submission" date="2020-12" db="EMBL/GenBank/DDBJ databases">
        <title>Comamonas sp. nov., isolated from stream water.</title>
        <authorList>
            <person name="Park K.-H."/>
        </authorList>
    </citation>
    <scope>NUCLEOTIDE SEQUENCE</scope>
    <source>
        <strain evidence="5">EJ-4</strain>
    </source>
</reference>
<keyword evidence="2" id="KW-0238">DNA-binding</keyword>
<dbReference type="PROSITE" id="PS50943">
    <property type="entry name" value="HTH_CROC1"/>
    <property type="match status" value="1"/>
</dbReference>
<protein>
    <submittedName>
        <fullName evidence="5">Helix-turn-helix domain-containing protein</fullName>
    </submittedName>
</protein>
<dbReference type="GO" id="GO:0003677">
    <property type="term" value="F:DNA binding"/>
    <property type="evidence" value="ECO:0007669"/>
    <property type="project" value="UniProtKB-KW"/>
</dbReference>
<dbReference type="InterPro" id="IPR050807">
    <property type="entry name" value="TransReg_Diox_bact_type"/>
</dbReference>
<dbReference type="SUPFAM" id="SSF47413">
    <property type="entry name" value="lambda repressor-like DNA-binding domains"/>
    <property type="match status" value="1"/>
</dbReference>
<sequence length="96" mass="11043">MSRVVVNRPQPLEPQFAKERDRVQAAFGKRVREFRTERQLTLEMLAEKADLHENYVGAVERGERNLSLYNVWRLAGGLGLPVADLVQDLPTRKGKR</sequence>
<dbReference type="GO" id="GO:0003700">
    <property type="term" value="F:DNA-binding transcription factor activity"/>
    <property type="evidence" value="ECO:0007669"/>
    <property type="project" value="TreeGrafter"/>
</dbReference>
<dbReference type="EMBL" id="JABBCQ020000013">
    <property type="protein sequence ID" value="MBI1625777.1"/>
    <property type="molecule type" value="Genomic_DNA"/>
</dbReference>
<keyword evidence="3" id="KW-0804">Transcription</keyword>
<dbReference type="InterPro" id="IPR010982">
    <property type="entry name" value="Lambda_DNA-bd_dom_sf"/>
</dbReference>
<accession>A0A843BDZ5</accession>
<evidence type="ECO:0000313" key="6">
    <source>
        <dbReference type="Proteomes" id="UP000530032"/>
    </source>
</evidence>
<evidence type="ECO:0000256" key="3">
    <source>
        <dbReference type="ARBA" id="ARBA00023163"/>
    </source>
</evidence>
<dbReference type="PANTHER" id="PTHR46797">
    <property type="entry name" value="HTH-TYPE TRANSCRIPTIONAL REGULATOR"/>
    <property type="match status" value="1"/>
</dbReference>
<dbReference type="SMART" id="SM00530">
    <property type="entry name" value="HTH_XRE"/>
    <property type="match status" value="1"/>
</dbReference>
<feature type="domain" description="HTH cro/C1-type" evidence="4">
    <location>
        <begin position="31"/>
        <end position="85"/>
    </location>
</feature>